<feature type="transmembrane region" description="Helical" evidence="1">
    <location>
        <begin position="89"/>
        <end position="111"/>
    </location>
</feature>
<name>A0A1F8E0B9_9BACT</name>
<keyword evidence="1" id="KW-0812">Transmembrane</keyword>
<dbReference type="EMBL" id="MGIV01000014">
    <property type="protein sequence ID" value="OGM94216.1"/>
    <property type="molecule type" value="Genomic_DNA"/>
</dbReference>
<feature type="transmembrane region" description="Helical" evidence="1">
    <location>
        <begin position="49"/>
        <end position="68"/>
    </location>
</feature>
<evidence type="ECO:0000313" key="3">
    <source>
        <dbReference type="Proteomes" id="UP000179057"/>
    </source>
</evidence>
<feature type="transmembrane region" description="Helical" evidence="1">
    <location>
        <begin position="7"/>
        <end position="29"/>
    </location>
</feature>
<gene>
    <name evidence="2" type="ORF">A2610_02860</name>
</gene>
<evidence type="ECO:0008006" key="4">
    <source>
        <dbReference type="Google" id="ProtNLM"/>
    </source>
</evidence>
<accession>A0A1F8E0B9</accession>
<evidence type="ECO:0000256" key="1">
    <source>
        <dbReference type="SAM" id="Phobius"/>
    </source>
</evidence>
<keyword evidence="1" id="KW-1133">Transmembrane helix</keyword>
<reference evidence="2 3" key="1">
    <citation type="journal article" date="2016" name="Nat. Commun.">
        <title>Thousands of microbial genomes shed light on interconnected biogeochemical processes in an aquifer system.</title>
        <authorList>
            <person name="Anantharaman K."/>
            <person name="Brown C.T."/>
            <person name="Hug L.A."/>
            <person name="Sharon I."/>
            <person name="Castelle C.J."/>
            <person name="Probst A.J."/>
            <person name="Thomas B.C."/>
            <person name="Singh A."/>
            <person name="Wilkins M.J."/>
            <person name="Karaoz U."/>
            <person name="Brodie E.L."/>
            <person name="Williams K.H."/>
            <person name="Hubbard S.S."/>
            <person name="Banfield J.F."/>
        </authorList>
    </citation>
    <scope>NUCLEOTIDE SEQUENCE [LARGE SCALE GENOMIC DNA]</scope>
</reference>
<comment type="caution">
    <text evidence="2">The sequence shown here is derived from an EMBL/GenBank/DDBJ whole genome shotgun (WGS) entry which is preliminary data.</text>
</comment>
<feature type="transmembrane region" description="Helical" evidence="1">
    <location>
        <begin position="123"/>
        <end position="144"/>
    </location>
</feature>
<dbReference type="InterPro" id="IPR021354">
    <property type="entry name" value="DUF2975"/>
</dbReference>
<proteinExistence type="predicted"/>
<evidence type="ECO:0000313" key="2">
    <source>
        <dbReference type="EMBL" id="OGM94216.1"/>
    </source>
</evidence>
<dbReference type="AlphaFoldDB" id="A0A1F8E0B9"/>
<sequence length="154" mass="16748">MKKISILFLQAVTVLIGIGVLAFLLWEPWVEGVNAHATSFFDIYFDDPFLAYMYLGSIPFFVGLYQAFKVLGYAGQNKIFSQVTVNALWTIKYCAFITAGAVVAADAYLMIAARSSNDDAAGAVMLGMIATLILLVVGIVAAMFGRTLQNRVQS</sequence>
<protein>
    <recommendedName>
        <fullName evidence="4">DUF2975 domain-containing protein</fullName>
    </recommendedName>
</protein>
<organism evidence="2 3">
    <name type="scientific">Candidatus Wolfebacteria bacterium RIFOXYD1_FULL_48_65</name>
    <dbReference type="NCBI Taxonomy" id="1802561"/>
    <lineage>
        <taxon>Bacteria</taxon>
        <taxon>Candidatus Wolfeibacteriota</taxon>
    </lineage>
</organism>
<dbReference type="Proteomes" id="UP000179057">
    <property type="component" value="Unassembled WGS sequence"/>
</dbReference>
<keyword evidence="1" id="KW-0472">Membrane</keyword>
<dbReference type="Pfam" id="PF11188">
    <property type="entry name" value="DUF2975"/>
    <property type="match status" value="1"/>
</dbReference>